<proteinExistence type="predicted"/>
<dbReference type="SUPFAM" id="SSF56042">
    <property type="entry name" value="PurM C-terminal domain-like"/>
    <property type="match status" value="1"/>
</dbReference>
<name>A0A0F9LNS2_9ZZZZ</name>
<evidence type="ECO:0008006" key="4">
    <source>
        <dbReference type="Google" id="ProtNLM"/>
    </source>
</evidence>
<dbReference type="InterPro" id="IPR006283">
    <property type="entry name" value="ThiL-like"/>
</dbReference>
<dbReference type="Gene3D" id="3.30.1330.10">
    <property type="entry name" value="PurM-like, N-terminal domain"/>
    <property type="match status" value="1"/>
</dbReference>
<feature type="domain" description="PurM-like N-terminal" evidence="1">
    <location>
        <begin position="10"/>
        <end position="88"/>
    </location>
</feature>
<gene>
    <name evidence="3" type="ORF">LCGC14_1254560</name>
</gene>
<comment type="caution">
    <text evidence="3">The sequence shown here is derived from an EMBL/GenBank/DDBJ whole genome shotgun (WGS) entry which is preliminary data.</text>
</comment>
<feature type="domain" description="PurM-like C-terminal" evidence="2">
    <location>
        <begin position="136"/>
        <end position="243"/>
    </location>
</feature>
<dbReference type="InterPro" id="IPR036921">
    <property type="entry name" value="PurM-like_N_sf"/>
</dbReference>
<dbReference type="InterPro" id="IPR010918">
    <property type="entry name" value="PurM-like_C_dom"/>
</dbReference>
<reference evidence="3" key="1">
    <citation type="journal article" date="2015" name="Nature">
        <title>Complex archaea that bridge the gap between prokaryotes and eukaryotes.</title>
        <authorList>
            <person name="Spang A."/>
            <person name="Saw J.H."/>
            <person name="Jorgensen S.L."/>
            <person name="Zaremba-Niedzwiedzka K."/>
            <person name="Martijn J."/>
            <person name="Lind A.E."/>
            <person name="van Eijk R."/>
            <person name="Schleper C."/>
            <person name="Guy L."/>
            <person name="Ettema T.J."/>
        </authorList>
    </citation>
    <scope>NUCLEOTIDE SEQUENCE</scope>
</reference>
<dbReference type="Gene3D" id="3.90.650.10">
    <property type="entry name" value="PurM-like C-terminal domain"/>
    <property type="match status" value="1"/>
</dbReference>
<evidence type="ECO:0000259" key="2">
    <source>
        <dbReference type="Pfam" id="PF02769"/>
    </source>
</evidence>
<dbReference type="Pfam" id="PF00586">
    <property type="entry name" value="AIRS"/>
    <property type="match status" value="1"/>
</dbReference>
<evidence type="ECO:0000313" key="3">
    <source>
        <dbReference type="EMBL" id="KKM88846.1"/>
    </source>
</evidence>
<dbReference type="InterPro" id="IPR016188">
    <property type="entry name" value="PurM-like_N"/>
</dbReference>
<dbReference type="GO" id="GO:0009228">
    <property type="term" value="P:thiamine biosynthetic process"/>
    <property type="evidence" value="ECO:0007669"/>
    <property type="project" value="InterPro"/>
</dbReference>
<accession>A0A0F9LNS2</accession>
<sequence>DRIKTSFIEQHPFGAGFSSILVSVDDIYACGGVPLAASIIISVTEPGICKDLLDGICEGSNKFKVPIIRGHTNVQGKFYELSSTMIGEIKKEDYISAGNAQIGDDIILAVDFDGKVGAASKLYYDTTSFKTSEDVLKKRKAMNIIAKKHLANSSKDVSNGGIFGTMLQMVKYSNVGADVDITKIKIPPVLLKENYDLETYVQMYLTTSFLLTTPAHKREEMIQVFQEYGLDANLIGKIINDQNLLKINDGTESIEVIRF</sequence>
<feature type="non-terminal residue" evidence="3">
    <location>
        <position position="1"/>
    </location>
</feature>
<dbReference type="EMBL" id="LAZR01006906">
    <property type="protein sequence ID" value="KKM88846.1"/>
    <property type="molecule type" value="Genomic_DNA"/>
</dbReference>
<dbReference type="PANTHER" id="PTHR30270:SF0">
    <property type="entry name" value="THIAMINE-MONOPHOSPHATE KINASE"/>
    <property type="match status" value="1"/>
</dbReference>
<protein>
    <recommendedName>
        <fullName evidence="4">PurM-like C-terminal domain-containing protein</fullName>
    </recommendedName>
</protein>
<dbReference type="SUPFAM" id="SSF55326">
    <property type="entry name" value="PurM N-terminal domain-like"/>
    <property type="match status" value="1"/>
</dbReference>
<dbReference type="GO" id="GO:0009030">
    <property type="term" value="F:thiamine-phosphate kinase activity"/>
    <property type="evidence" value="ECO:0007669"/>
    <property type="project" value="InterPro"/>
</dbReference>
<dbReference type="InterPro" id="IPR036676">
    <property type="entry name" value="PurM-like_C_sf"/>
</dbReference>
<dbReference type="AlphaFoldDB" id="A0A0F9LNS2"/>
<evidence type="ECO:0000259" key="1">
    <source>
        <dbReference type="Pfam" id="PF00586"/>
    </source>
</evidence>
<dbReference type="PANTHER" id="PTHR30270">
    <property type="entry name" value="THIAMINE-MONOPHOSPHATE KINASE"/>
    <property type="match status" value="1"/>
</dbReference>
<dbReference type="Pfam" id="PF02769">
    <property type="entry name" value="AIRS_C"/>
    <property type="match status" value="1"/>
</dbReference>
<organism evidence="3">
    <name type="scientific">marine sediment metagenome</name>
    <dbReference type="NCBI Taxonomy" id="412755"/>
    <lineage>
        <taxon>unclassified sequences</taxon>
        <taxon>metagenomes</taxon>
        <taxon>ecological metagenomes</taxon>
    </lineage>
</organism>